<reference evidence="2" key="1">
    <citation type="submission" date="2014-12" db="EMBL/GenBank/DDBJ databases">
        <title>Genome Sequence of Valsa Canker Pathogens Uncovers a Specific Adaption of Colonization on Woody Bark.</title>
        <authorList>
            <person name="Yin Z."/>
            <person name="Liu H."/>
            <person name="Gao X."/>
            <person name="Li Z."/>
            <person name="Song N."/>
            <person name="Ke X."/>
            <person name="Dai Q."/>
            <person name="Wu Y."/>
            <person name="Sun Y."/>
            <person name="Xu J.-R."/>
            <person name="Kang Z.K."/>
            <person name="Wang L."/>
            <person name="Huang L."/>
        </authorList>
    </citation>
    <scope>NUCLEOTIDE SEQUENCE [LARGE SCALE GENOMIC DNA]</scope>
    <source>
        <strain evidence="2">SXYL134</strain>
    </source>
</reference>
<protein>
    <submittedName>
        <fullName evidence="1">Uncharacterized protein</fullName>
    </submittedName>
</protein>
<keyword evidence="2" id="KW-1185">Reference proteome</keyword>
<dbReference type="Proteomes" id="UP000078576">
    <property type="component" value="Unassembled WGS sequence"/>
</dbReference>
<evidence type="ECO:0000313" key="2">
    <source>
        <dbReference type="Proteomes" id="UP000078576"/>
    </source>
</evidence>
<proteinExistence type="predicted"/>
<dbReference type="EMBL" id="KN714729">
    <property type="protein sequence ID" value="KUI59389.1"/>
    <property type="molecule type" value="Genomic_DNA"/>
</dbReference>
<organism evidence="1 2">
    <name type="scientific">Cytospora mali</name>
    <name type="common">Apple Valsa canker fungus</name>
    <name type="synonym">Valsa mali</name>
    <dbReference type="NCBI Taxonomy" id="578113"/>
    <lineage>
        <taxon>Eukaryota</taxon>
        <taxon>Fungi</taxon>
        <taxon>Dikarya</taxon>
        <taxon>Ascomycota</taxon>
        <taxon>Pezizomycotina</taxon>
        <taxon>Sordariomycetes</taxon>
        <taxon>Sordariomycetidae</taxon>
        <taxon>Diaporthales</taxon>
        <taxon>Cytosporaceae</taxon>
        <taxon>Cytospora</taxon>
    </lineage>
</organism>
<gene>
    <name evidence="1" type="ORF">VP1G_11119</name>
</gene>
<accession>A0A194V655</accession>
<name>A0A194V655_CYTMA</name>
<evidence type="ECO:0000313" key="1">
    <source>
        <dbReference type="EMBL" id="KUI59389.1"/>
    </source>
</evidence>
<dbReference type="AlphaFoldDB" id="A0A194V655"/>
<sequence>MDIESGVEVVKLRQDLARWRRKFKITREKLLTCYMYSADWNCLLDTLWEDYDALETRRRNISIERLPWQDEHDEWRVRKKPHDGETHIDRSPRKL</sequence>